<evidence type="ECO:0000313" key="5">
    <source>
        <dbReference type="EMBL" id="CCI82629.1"/>
    </source>
</evidence>
<dbReference type="SUPFAM" id="SSF53335">
    <property type="entry name" value="S-adenosyl-L-methionine-dependent methyltransferases"/>
    <property type="match status" value="1"/>
</dbReference>
<protein>
    <submittedName>
        <fullName evidence="5">N6-adenine-specific DNA methylase</fullName>
    </submittedName>
</protein>
<proteinExistence type="predicted"/>
<dbReference type="GO" id="GO:0003723">
    <property type="term" value="F:RNA binding"/>
    <property type="evidence" value="ECO:0007669"/>
    <property type="project" value="UniProtKB-UniRule"/>
</dbReference>
<dbReference type="InterPro" id="IPR002052">
    <property type="entry name" value="DNA_methylase_N6_adenine_CS"/>
</dbReference>
<dbReference type="eggNOG" id="COG0116">
    <property type="taxonomic scope" value="Bacteria"/>
</dbReference>
<dbReference type="GeneID" id="82847861"/>
<dbReference type="PROSITE" id="PS51165">
    <property type="entry name" value="THUMP"/>
    <property type="match status" value="1"/>
</dbReference>
<keyword evidence="2" id="KW-0808">Transferase</keyword>
<evidence type="ECO:0000256" key="2">
    <source>
        <dbReference type="ARBA" id="ARBA00022679"/>
    </source>
</evidence>
<keyword evidence="6" id="KW-1185">Reference proteome</keyword>
<comment type="caution">
    <text evidence="5">The sequence shown here is derived from an EMBL/GenBank/DDBJ whole genome shotgun (WGS) entry which is preliminary data.</text>
</comment>
<dbReference type="InterPro" id="IPR004114">
    <property type="entry name" value="THUMP_dom"/>
</dbReference>
<dbReference type="PANTHER" id="PTHR47313:SF1">
    <property type="entry name" value="RIBOSOMAL RNA LARGE SUBUNIT METHYLTRANSFERASE K_L"/>
    <property type="match status" value="1"/>
</dbReference>
<evidence type="ECO:0000313" key="6">
    <source>
        <dbReference type="Proteomes" id="UP000009320"/>
    </source>
</evidence>
<dbReference type="PATRIC" id="fig|1423758.3.peg.1656"/>
<dbReference type="PROSITE" id="PS00092">
    <property type="entry name" value="N6_MTASE"/>
    <property type="match status" value="1"/>
</dbReference>
<evidence type="ECO:0000259" key="4">
    <source>
        <dbReference type="PROSITE" id="PS51165"/>
    </source>
</evidence>
<dbReference type="Pfam" id="PF02926">
    <property type="entry name" value="THUMP"/>
    <property type="match status" value="1"/>
</dbReference>
<feature type="domain" description="THUMP" evidence="4">
    <location>
        <begin position="44"/>
        <end position="155"/>
    </location>
</feature>
<dbReference type="InterPro" id="IPR029063">
    <property type="entry name" value="SAM-dependent_MTases_sf"/>
</dbReference>
<dbReference type="Pfam" id="PF01170">
    <property type="entry name" value="UPF0020"/>
    <property type="match status" value="1"/>
</dbReference>
<evidence type="ECO:0000256" key="1">
    <source>
        <dbReference type="ARBA" id="ARBA00022603"/>
    </source>
</evidence>
<dbReference type="Pfam" id="PF22020">
    <property type="entry name" value="RlmL_1st"/>
    <property type="match status" value="1"/>
</dbReference>
<dbReference type="Proteomes" id="UP000009320">
    <property type="component" value="Unassembled WGS sequence"/>
</dbReference>
<accession>I7LAW6</accession>
<dbReference type="GO" id="GO:0008990">
    <property type="term" value="F:rRNA (guanine-N2-)-methyltransferase activity"/>
    <property type="evidence" value="ECO:0007669"/>
    <property type="project" value="TreeGrafter"/>
</dbReference>
<dbReference type="Gene3D" id="3.30.2130.30">
    <property type="match status" value="1"/>
</dbReference>
<keyword evidence="1 5" id="KW-0489">Methyltransferase</keyword>
<dbReference type="EMBL" id="CAKE01000034">
    <property type="protein sequence ID" value="CCI82629.1"/>
    <property type="molecule type" value="Genomic_DNA"/>
</dbReference>
<reference evidence="5 6" key="1">
    <citation type="submission" date="2012-06" db="EMBL/GenBank/DDBJ databases">
        <title>Draft Genome Sequence of Lactobacillus hominis Strain CRBIP 24.179T, isolated from human intestine.</title>
        <authorList>
            <person name="Cousin S."/>
            <person name="Ma L."/>
            <person name="Bizet C."/>
            <person name="Loux V."/>
            <person name="Bouchier C."/>
            <person name="Clermont D."/>
            <person name="Creno S."/>
        </authorList>
    </citation>
    <scope>NUCLEOTIDE SEQUENCE [LARGE SCALE GENOMIC DNA]</scope>
    <source>
        <strain evidence="6">CRBIP 24.179T</strain>
    </source>
</reference>
<name>I7LAW6_9LACO</name>
<dbReference type="CDD" id="cd11715">
    <property type="entry name" value="THUMP_AdoMetMT"/>
    <property type="match status" value="1"/>
</dbReference>
<sequence length="376" mass="42876">MKKYTLYATMGAGFESIVAKELNNLGYETKTENGRVFFEGSQEDIVKTNLWLRSADRVKILLKEFKATDFDTLYEETYSYDWEMLLPVDAKFPVKGRSVRSKLHSEPDVQSIVKKAIVNKMVDQYYRRGFLPESGSEYPLDVHINKDIVRLSLDTTGPSLFKRGYRVEHGGAPLKENFAAGLIELTPFDGSHPFIDPMTGSGTIAIEAALIAKNVAPGIWRKFAFDNFDWFDKKLHPELVEQAKAQEKSEHAPILASDIDQSILEIAKVNAHNAGVLQDIKFKQVAVKDFATDLENGVIIANPPYGKRLKDRQAAEKIYEEMGQTLRPLTSFSQYYLTSDPQFEKFFGATATKKRKFYNGNLRTDYYQYWANARKR</sequence>
<organism evidence="5 6">
    <name type="scientific">Lactobacillus hominis DSM 23910 = CRBIP 24.179</name>
    <dbReference type="NCBI Taxonomy" id="1423758"/>
    <lineage>
        <taxon>Bacteria</taxon>
        <taxon>Bacillati</taxon>
        <taxon>Bacillota</taxon>
        <taxon>Bacilli</taxon>
        <taxon>Lactobacillales</taxon>
        <taxon>Lactobacillaceae</taxon>
        <taxon>Lactobacillus</taxon>
    </lineage>
</organism>
<keyword evidence="3" id="KW-0694">RNA-binding</keyword>
<dbReference type="GO" id="GO:0070043">
    <property type="term" value="F:rRNA (guanine-N7-)-methyltransferase activity"/>
    <property type="evidence" value="ECO:0007669"/>
    <property type="project" value="TreeGrafter"/>
</dbReference>
<dbReference type="AlphaFoldDB" id="I7LAW6"/>
<dbReference type="SMART" id="SM00981">
    <property type="entry name" value="THUMP"/>
    <property type="match status" value="1"/>
</dbReference>
<evidence type="ECO:0000256" key="3">
    <source>
        <dbReference type="PROSITE-ProRule" id="PRU00529"/>
    </source>
</evidence>
<dbReference type="InterPro" id="IPR054170">
    <property type="entry name" value="RlmL_1st"/>
</dbReference>
<dbReference type="RefSeq" id="WP_008471772.1">
    <property type="nucleotide sequence ID" value="NZ_AYZP01000005.1"/>
</dbReference>
<dbReference type="STRING" id="1423758.FC41_GL001626"/>
<dbReference type="PANTHER" id="PTHR47313">
    <property type="entry name" value="RIBOSOMAL RNA LARGE SUBUNIT METHYLTRANSFERASE K/L"/>
    <property type="match status" value="1"/>
</dbReference>
<dbReference type="OrthoDB" id="9809404at2"/>
<gene>
    <name evidence="5" type="ORF">BN55_07860</name>
</gene>
<dbReference type="InterPro" id="IPR000241">
    <property type="entry name" value="RlmKL-like_Mtase"/>
</dbReference>
<dbReference type="Gene3D" id="3.40.50.150">
    <property type="entry name" value="Vaccinia Virus protein VP39"/>
    <property type="match status" value="1"/>
</dbReference>